<feature type="region of interest" description="Disordered" evidence="1">
    <location>
        <begin position="378"/>
        <end position="405"/>
    </location>
</feature>
<feature type="region of interest" description="Disordered" evidence="1">
    <location>
        <begin position="59"/>
        <end position="94"/>
    </location>
</feature>
<feature type="compositionally biased region" description="Basic and acidic residues" evidence="1">
    <location>
        <begin position="78"/>
        <end position="94"/>
    </location>
</feature>
<protein>
    <submittedName>
        <fullName evidence="3">Uncharacterized protein LOC107222993</fullName>
    </submittedName>
</protein>
<evidence type="ECO:0000256" key="1">
    <source>
        <dbReference type="SAM" id="MobiDB-lite"/>
    </source>
</evidence>
<dbReference type="InParanoid" id="A0A6J0BT91"/>
<feature type="region of interest" description="Disordered" evidence="1">
    <location>
        <begin position="185"/>
        <end position="230"/>
    </location>
</feature>
<dbReference type="RefSeq" id="XP_015518036.1">
    <property type="nucleotide sequence ID" value="XM_015662550.2"/>
</dbReference>
<sequence length="436" mass="48539">MSMTTGDPSTLKTPPTLSGGDLVSRLLAATPPYLYNVPLTPHSFFFSEMLRSFVQAKAEASSVGSGPPPPPRRRKRSWRDARDGRDRPLELTTKERPHEKYFGLDGHLEHKGKHLSIQHPSLGFENKTTTFGEGGAKIPEDHLQGKQDFCRHKNYFDERQSFGSNHLASSQSPETCFPVEQKVKPEELPGGDQKLQFNERNSVENPAKSSGETGFASDHPKNKLEFSPRNFPSSLAARSEALANPQNFGLASDAPNPDFLPAPMWYPPYPMPQSYPGIDPLHFFIDLRVSGHIWDRKLQAERQPSFKSKHTSAFNVPQSKEYNRPLNLTRDEASSSRTKDENSKGTHYILKNLTKTYKGIRGADKTLETSRILKSGEEIVTGEASGRPRSADASQSENKNDDKKDIRALIGLELVVDYVKDPKDAAGGKNSPEISE</sequence>
<evidence type="ECO:0000313" key="3">
    <source>
        <dbReference type="RefSeq" id="XP_015518036.1"/>
    </source>
</evidence>
<dbReference type="KEGG" id="nlo:107222993"/>
<feature type="region of interest" description="Disordered" evidence="1">
    <location>
        <begin position="325"/>
        <end position="345"/>
    </location>
</feature>
<feature type="compositionally biased region" description="Basic and acidic residues" evidence="1">
    <location>
        <begin position="329"/>
        <end position="344"/>
    </location>
</feature>
<feature type="compositionally biased region" description="Polar residues" evidence="1">
    <location>
        <begin position="195"/>
        <end position="212"/>
    </location>
</feature>
<keyword evidence="2" id="KW-1185">Reference proteome</keyword>
<reference evidence="3" key="1">
    <citation type="submission" date="2025-08" db="UniProtKB">
        <authorList>
            <consortium name="RefSeq"/>
        </authorList>
    </citation>
    <scope>IDENTIFICATION</scope>
    <source>
        <tissue evidence="3">Thorax and Abdomen</tissue>
    </source>
</reference>
<organism evidence="3">
    <name type="scientific">Neodiprion lecontei</name>
    <name type="common">Redheaded pine sawfly</name>
    <dbReference type="NCBI Taxonomy" id="441921"/>
    <lineage>
        <taxon>Eukaryota</taxon>
        <taxon>Metazoa</taxon>
        <taxon>Ecdysozoa</taxon>
        <taxon>Arthropoda</taxon>
        <taxon>Hexapoda</taxon>
        <taxon>Insecta</taxon>
        <taxon>Pterygota</taxon>
        <taxon>Neoptera</taxon>
        <taxon>Endopterygota</taxon>
        <taxon>Hymenoptera</taxon>
        <taxon>Tenthredinoidea</taxon>
        <taxon>Diprionidae</taxon>
        <taxon>Diprioninae</taxon>
        <taxon>Neodiprion</taxon>
    </lineage>
</organism>
<dbReference type="AlphaFoldDB" id="A0A6J0BT91"/>
<accession>A0A6J0BT91</accession>
<dbReference type="GeneID" id="107222993"/>
<dbReference type="FunCoup" id="A0A6J0BT91">
    <property type="interactions" value="23"/>
</dbReference>
<dbReference type="Proteomes" id="UP000829291">
    <property type="component" value="Chromosome 6"/>
</dbReference>
<name>A0A6J0BT91_NEOLC</name>
<evidence type="ECO:0000313" key="2">
    <source>
        <dbReference type="Proteomes" id="UP000829291"/>
    </source>
</evidence>
<dbReference type="OrthoDB" id="7669009at2759"/>
<gene>
    <name evidence="3" type="primary">LOC107222993</name>
</gene>
<proteinExistence type="predicted"/>